<proteinExistence type="predicted"/>
<evidence type="ECO:0000313" key="2">
    <source>
        <dbReference type="Proteomes" id="UP000606776"/>
    </source>
</evidence>
<dbReference type="InterPro" id="IPR025332">
    <property type="entry name" value="DUF4238"/>
</dbReference>
<keyword evidence="2" id="KW-1185">Reference proteome</keyword>
<sequence length="311" mass="36772">MTDHQHFVTQAVLRNFSSSKKKNKIFVILHIKNQLTIKSTPINRTFEQNKYFTTNEENYDSWFKDIDDQSSSIIASIIKNGVENLNLQEREKINEFIAFQWLRCIGIRNQSILYSEIFEVYKKEYLELKQEIHDLDKQKKISLDDLKNESYWSYFKYLDKMLGEDCIKNIHANLFTGIQFLIQKLNNLTLSSISPKSSNKEYEYVISGSPVLYNTWEPEFYFPISPTNCLRFHSIDTSLSPLDSRFLNELQFINGGGYNGCRVAARHHETLEYLKNTPLQYFEIQNLEDSFWKYLFLEMYKRNQAGKKVSG</sequence>
<accession>A0ABR9V917</accession>
<dbReference type="RefSeq" id="WP_193941665.1">
    <property type="nucleotide sequence ID" value="NZ_JADEWB010000008.1"/>
</dbReference>
<dbReference type="EMBL" id="JADEWB010000008">
    <property type="protein sequence ID" value="MBE9234983.1"/>
    <property type="molecule type" value="Genomic_DNA"/>
</dbReference>
<organism evidence="1 2">
    <name type="scientific">Sphaerospermopsis aphanizomenoides LEGE 00250</name>
    <dbReference type="NCBI Taxonomy" id="2777972"/>
    <lineage>
        <taxon>Bacteria</taxon>
        <taxon>Bacillati</taxon>
        <taxon>Cyanobacteriota</taxon>
        <taxon>Cyanophyceae</taxon>
        <taxon>Nostocales</taxon>
        <taxon>Aphanizomenonaceae</taxon>
        <taxon>Sphaerospermopsis</taxon>
        <taxon>Sphaerospermopsis aphanizomenoides</taxon>
    </lineage>
</organism>
<comment type="caution">
    <text evidence="1">The sequence shown here is derived from an EMBL/GenBank/DDBJ whole genome shotgun (WGS) entry which is preliminary data.</text>
</comment>
<reference evidence="1 2" key="1">
    <citation type="submission" date="2020-10" db="EMBL/GenBank/DDBJ databases">
        <authorList>
            <person name="Castelo-Branco R."/>
            <person name="Eusebio N."/>
            <person name="Adriana R."/>
            <person name="Vieira A."/>
            <person name="Brugerolle De Fraissinette N."/>
            <person name="Rezende De Castro R."/>
            <person name="Schneider M.P."/>
            <person name="Vasconcelos V."/>
            <person name="Leao P.N."/>
        </authorList>
    </citation>
    <scope>NUCLEOTIDE SEQUENCE [LARGE SCALE GENOMIC DNA]</scope>
    <source>
        <strain evidence="1 2">LEGE 00250</strain>
    </source>
</reference>
<protein>
    <submittedName>
        <fullName evidence="1">DUF4238 domain-containing protein</fullName>
    </submittedName>
</protein>
<gene>
    <name evidence="1" type="ORF">IQ227_02740</name>
</gene>
<name>A0ABR9V917_9CYAN</name>
<evidence type="ECO:0000313" key="1">
    <source>
        <dbReference type="EMBL" id="MBE9234983.1"/>
    </source>
</evidence>
<dbReference type="Pfam" id="PF14022">
    <property type="entry name" value="DUF4238"/>
    <property type="match status" value="1"/>
</dbReference>
<dbReference type="Proteomes" id="UP000606776">
    <property type="component" value="Unassembled WGS sequence"/>
</dbReference>